<feature type="transmembrane region" description="Helical" evidence="1">
    <location>
        <begin position="6"/>
        <end position="24"/>
    </location>
</feature>
<keyword evidence="1" id="KW-0472">Membrane</keyword>
<comment type="caution">
    <text evidence="2">The sequence shown here is derived from an EMBL/GenBank/DDBJ whole genome shotgun (WGS) entry which is preliminary data.</text>
</comment>
<sequence>MTDELTAFLMFTMLCSAFLIGLMVQYLRRLNRLRATVRVFSQVNDMVPQRVPARRE</sequence>
<proteinExistence type="predicted"/>
<gene>
    <name evidence="2" type="ORF">HZA66_02520</name>
</gene>
<protein>
    <submittedName>
        <fullName evidence="2">Uncharacterized protein</fullName>
    </submittedName>
</protein>
<dbReference type="EMBL" id="JACRJB010000007">
    <property type="protein sequence ID" value="MBI5128294.1"/>
    <property type="molecule type" value="Genomic_DNA"/>
</dbReference>
<organism evidence="2 3">
    <name type="scientific">Rhodopseudomonas palustris</name>
    <dbReference type="NCBI Taxonomy" id="1076"/>
    <lineage>
        <taxon>Bacteria</taxon>
        <taxon>Pseudomonadati</taxon>
        <taxon>Pseudomonadota</taxon>
        <taxon>Alphaproteobacteria</taxon>
        <taxon>Hyphomicrobiales</taxon>
        <taxon>Nitrobacteraceae</taxon>
        <taxon>Rhodopseudomonas</taxon>
    </lineage>
</organism>
<keyword evidence="1" id="KW-1133">Transmembrane helix</keyword>
<dbReference type="AlphaFoldDB" id="A0A933RVW6"/>
<dbReference type="Proteomes" id="UP000782519">
    <property type="component" value="Unassembled WGS sequence"/>
</dbReference>
<evidence type="ECO:0000313" key="3">
    <source>
        <dbReference type="Proteomes" id="UP000782519"/>
    </source>
</evidence>
<accession>A0A933RVW6</accession>
<evidence type="ECO:0000313" key="2">
    <source>
        <dbReference type="EMBL" id="MBI5128294.1"/>
    </source>
</evidence>
<reference evidence="2" key="1">
    <citation type="submission" date="2020-07" db="EMBL/GenBank/DDBJ databases">
        <title>Huge and variable diversity of episymbiotic CPR bacteria and DPANN archaea in groundwater ecosystems.</title>
        <authorList>
            <person name="He C.Y."/>
            <person name="Keren R."/>
            <person name="Whittaker M."/>
            <person name="Farag I.F."/>
            <person name="Doudna J."/>
            <person name="Cate J.H.D."/>
            <person name="Banfield J.F."/>
        </authorList>
    </citation>
    <scope>NUCLEOTIDE SEQUENCE</scope>
    <source>
        <strain evidence="2">NC_groundwater_1818_Pr3_B-0.1um_66_35</strain>
    </source>
</reference>
<keyword evidence="1" id="KW-0812">Transmembrane</keyword>
<name>A0A933RVW6_RHOPL</name>
<evidence type="ECO:0000256" key="1">
    <source>
        <dbReference type="SAM" id="Phobius"/>
    </source>
</evidence>